<feature type="domain" description="Fe2OG dioxygenase" evidence="3">
    <location>
        <begin position="193"/>
        <end position="297"/>
    </location>
</feature>
<dbReference type="Proteomes" id="UP000827133">
    <property type="component" value="Unassembled WGS sequence"/>
</dbReference>
<evidence type="ECO:0000256" key="1">
    <source>
        <dbReference type="ARBA" id="ARBA00008056"/>
    </source>
</evidence>
<dbReference type="EMBL" id="JAHBCI010000002">
    <property type="protein sequence ID" value="KAG9506378.1"/>
    <property type="molecule type" value="Genomic_DNA"/>
</dbReference>
<dbReference type="GO" id="GO:0046872">
    <property type="term" value="F:metal ion binding"/>
    <property type="evidence" value="ECO:0007669"/>
    <property type="project" value="UniProtKB-KW"/>
</dbReference>
<gene>
    <name evidence="4" type="ORF">J7337_003361</name>
</gene>
<dbReference type="InterPro" id="IPR050231">
    <property type="entry name" value="Iron_ascorbate_oxido_reductase"/>
</dbReference>
<dbReference type="PROSITE" id="PS51471">
    <property type="entry name" value="FE2OG_OXY"/>
    <property type="match status" value="1"/>
</dbReference>
<accession>A0A9P8IV06</accession>
<dbReference type="InterPro" id="IPR027443">
    <property type="entry name" value="IPNS-like_sf"/>
</dbReference>
<comment type="caution">
    <text evidence="4">The sequence shown here is derived from an EMBL/GenBank/DDBJ whole genome shotgun (WGS) entry which is preliminary data.</text>
</comment>
<evidence type="ECO:0000259" key="3">
    <source>
        <dbReference type="PROSITE" id="PS51471"/>
    </source>
</evidence>
<name>A0A9P8IV06_9HYPO</name>
<organism evidence="4 5">
    <name type="scientific">Fusarium musae</name>
    <dbReference type="NCBI Taxonomy" id="1042133"/>
    <lineage>
        <taxon>Eukaryota</taxon>
        <taxon>Fungi</taxon>
        <taxon>Dikarya</taxon>
        <taxon>Ascomycota</taxon>
        <taxon>Pezizomycotina</taxon>
        <taxon>Sordariomycetes</taxon>
        <taxon>Hypocreomycetidae</taxon>
        <taxon>Hypocreales</taxon>
        <taxon>Nectriaceae</taxon>
        <taxon>Fusarium</taxon>
    </lineage>
</organism>
<dbReference type="KEGG" id="fmu:J7337_003361"/>
<dbReference type="InterPro" id="IPR005123">
    <property type="entry name" value="Oxoglu/Fe-dep_dioxygenase_dom"/>
</dbReference>
<keyword evidence="2" id="KW-0560">Oxidoreductase</keyword>
<sequence>MLSQPNPYDNVETANLFTVKFNNLFDRDSKELDILLKACERDGFFYLDLQDSCSAKLWRDLDRVSEIAKRWFSQPVEDKLKTPTVSLAHGFVDPTRQFATPTDAWPIRFKATGNQSGAVKSLKDGFEALKQIGRSELLGRWALPSVVEENLQLFDQFNASCHFILKLLLDCLSDGLNLKGASRLDTHHRDDARSKSTLYFLHYPPGTQNLDEVGQNMHTDIGTLTLLFASQWGLQVVSPMTGAWEYVQPREGHAIINVADTLRFLSNKRFRSALHRVLPIGGVQVEDRYAVSYFLRAADDTEFKDSNDEDSNAKRWYLTKYHTYELPHEVQGEQTVLSGGMAQELQATF</sequence>
<evidence type="ECO:0000256" key="2">
    <source>
        <dbReference type="RuleBase" id="RU003682"/>
    </source>
</evidence>
<evidence type="ECO:0000313" key="5">
    <source>
        <dbReference type="Proteomes" id="UP000827133"/>
    </source>
</evidence>
<dbReference type="Gene3D" id="2.60.120.330">
    <property type="entry name" value="B-lactam Antibiotic, Isopenicillin N Synthase, Chain"/>
    <property type="match status" value="1"/>
</dbReference>
<comment type="similarity">
    <text evidence="1 2">Belongs to the iron/ascorbate-dependent oxidoreductase family.</text>
</comment>
<protein>
    <recommendedName>
        <fullName evidence="3">Fe2OG dioxygenase domain-containing protein</fullName>
    </recommendedName>
</protein>
<proteinExistence type="inferred from homology"/>
<dbReference type="RefSeq" id="XP_044685377.1">
    <property type="nucleotide sequence ID" value="XM_044821077.1"/>
</dbReference>
<dbReference type="AlphaFoldDB" id="A0A9P8IV06"/>
<dbReference type="GO" id="GO:0016491">
    <property type="term" value="F:oxidoreductase activity"/>
    <property type="evidence" value="ECO:0007669"/>
    <property type="project" value="UniProtKB-KW"/>
</dbReference>
<reference evidence="4" key="1">
    <citation type="journal article" date="2021" name="Mol. Plant Microbe Interact.">
        <title>Telomere to telomere genome assembly of Fusarium musae F31, causal agent of crown rot disease of banana.</title>
        <authorList>
            <person name="Degradi L."/>
            <person name="Tava V."/>
            <person name="Kunova A."/>
            <person name="Cortesi P."/>
            <person name="Saracchi M."/>
            <person name="Pasquali M."/>
        </authorList>
    </citation>
    <scope>NUCLEOTIDE SEQUENCE</scope>
    <source>
        <strain evidence="4">F31</strain>
    </source>
</reference>
<keyword evidence="2" id="KW-0479">Metal-binding</keyword>
<keyword evidence="2" id="KW-0408">Iron</keyword>
<dbReference type="SUPFAM" id="SSF51197">
    <property type="entry name" value="Clavaminate synthase-like"/>
    <property type="match status" value="1"/>
</dbReference>
<keyword evidence="5" id="KW-1185">Reference proteome</keyword>
<dbReference type="Pfam" id="PF03171">
    <property type="entry name" value="2OG-FeII_Oxy"/>
    <property type="match status" value="1"/>
</dbReference>
<dbReference type="GeneID" id="68311218"/>
<evidence type="ECO:0000313" key="4">
    <source>
        <dbReference type="EMBL" id="KAG9506378.1"/>
    </source>
</evidence>
<dbReference type="PANTHER" id="PTHR47990">
    <property type="entry name" value="2-OXOGLUTARATE (2OG) AND FE(II)-DEPENDENT OXYGENASE SUPERFAMILY PROTEIN-RELATED"/>
    <property type="match status" value="1"/>
</dbReference>
<dbReference type="InterPro" id="IPR044861">
    <property type="entry name" value="IPNS-like_FE2OG_OXY"/>
</dbReference>